<dbReference type="InterPro" id="IPR036986">
    <property type="entry name" value="S4_RNA-bd_sf"/>
</dbReference>
<dbReference type="PATRIC" id="fig|751945.3.peg.178"/>
<dbReference type="KEGG" id="tos:Theos_0184"/>
<reference evidence="2 3" key="1">
    <citation type="journal article" date="2013" name="Genome Announc.">
        <title>Whole Genome Sequencing of Thermus oshimai JL-2 and Thermus thermophilus JL-18, Incomplete Denitrifiers from the United States Great Basin.</title>
        <authorList>
            <person name="Murugapiran S.K."/>
            <person name="Huntemann M."/>
            <person name="Wei C.L."/>
            <person name="Han J."/>
            <person name="Detter J.C."/>
            <person name="Han C.S."/>
            <person name="Erkkila T.H."/>
            <person name="Teshima H."/>
            <person name="Chen A."/>
            <person name="Kyrpides N."/>
            <person name="Mavrommatis K."/>
            <person name="Markowitz V."/>
            <person name="Szeto E."/>
            <person name="Ivanova N."/>
            <person name="Pagani I."/>
            <person name="Lam J."/>
            <person name="McDonald A.I."/>
            <person name="Dodsworth J.A."/>
            <person name="Pati A."/>
            <person name="Goodwin L."/>
            <person name="Peters L."/>
            <person name="Pitluck S."/>
            <person name="Woyke T."/>
            <person name="Hedlund B.P."/>
        </authorList>
    </citation>
    <scope>NUCLEOTIDE SEQUENCE</scope>
    <source>
        <strain evidence="2 3">JL-2</strain>
    </source>
</reference>
<dbReference type="eggNOG" id="COG2302">
    <property type="taxonomic scope" value="Bacteria"/>
</dbReference>
<dbReference type="Proteomes" id="UP000000211">
    <property type="component" value="Chromosome"/>
</dbReference>
<evidence type="ECO:0000313" key="2">
    <source>
        <dbReference type="EMBL" id="AFV75266.1"/>
    </source>
</evidence>
<dbReference type="HOGENOM" id="CLU_1198629_0_0_0"/>
<evidence type="ECO:0000313" key="3">
    <source>
        <dbReference type="Proteomes" id="UP000000211"/>
    </source>
</evidence>
<name>K7QTL7_THEOS</name>
<keyword evidence="1" id="KW-0694">RNA-binding</keyword>
<dbReference type="Gene3D" id="3.30.1370.160">
    <property type="match status" value="1"/>
</dbReference>
<dbReference type="OrthoDB" id="25862at2"/>
<dbReference type="Gene3D" id="3.10.290.10">
    <property type="entry name" value="RNA-binding S4 domain"/>
    <property type="match status" value="1"/>
</dbReference>
<sequence length="218" mass="23333">MADLTAYLKRARGGRVVRTGFLDPEDQALLEERARGEGLRVAFFGGFPLAERKVAVLYPEEIPQVSDPVEVVFLKEEPPELGEALGDVVPWEEGFLVALLPEGKKALGERVLPAPEGALGAAQERVRTLVVPSLRVDAVGAKGFGVSRTYFAQGVKAGKVRLKGKPASPKAEMAPGDTLEAEGLGTLKLLEVLGETRKGNYKIKVEVVRPLTKGPATP</sequence>
<gene>
    <name evidence="2" type="ORF">Theos_0184</name>
</gene>
<proteinExistence type="predicted"/>
<evidence type="ECO:0000256" key="1">
    <source>
        <dbReference type="PROSITE-ProRule" id="PRU00182"/>
    </source>
</evidence>
<dbReference type="PROSITE" id="PS50889">
    <property type="entry name" value="S4"/>
    <property type="match status" value="1"/>
</dbReference>
<dbReference type="AlphaFoldDB" id="K7QTL7"/>
<accession>K7QTL7</accession>
<dbReference type="EMBL" id="CP003249">
    <property type="protein sequence ID" value="AFV75266.1"/>
    <property type="molecule type" value="Genomic_DNA"/>
</dbReference>
<dbReference type="RefSeq" id="WP_016328466.1">
    <property type="nucleotide sequence ID" value="NC_019386.1"/>
</dbReference>
<dbReference type="SUPFAM" id="SSF55174">
    <property type="entry name" value="Alpha-L RNA-binding motif"/>
    <property type="match status" value="1"/>
</dbReference>
<organism evidence="2 3">
    <name type="scientific">Thermus oshimai JL-2</name>
    <dbReference type="NCBI Taxonomy" id="751945"/>
    <lineage>
        <taxon>Bacteria</taxon>
        <taxon>Thermotogati</taxon>
        <taxon>Deinococcota</taxon>
        <taxon>Deinococci</taxon>
        <taxon>Thermales</taxon>
        <taxon>Thermaceae</taxon>
        <taxon>Thermus</taxon>
    </lineage>
</organism>
<keyword evidence="3" id="KW-1185">Reference proteome</keyword>
<dbReference type="STRING" id="751945.Theos_0184"/>
<dbReference type="GO" id="GO:0003723">
    <property type="term" value="F:RNA binding"/>
    <property type="evidence" value="ECO:0007669"/>
    <property type="project" value="UniProtKB-KW"/>
</dbReference>
<protein>
    <submittedName>
        <fullName evidence="2">Uncharacterized protein</fullName>
    </submittedName>
</protein>